<organism evidence="1 2">
    <name type="scientific">Iodobacter phage PhiPLPE</name>
    <dbReference type="NCBI Taxonomy" id="551895"/>
    <lineage>
        <taxon>Viruses</taxon>
        <taxon>Duplodnaviria</taxon>
        <taxon>Heunggongvirae</taxon>
        <taxon>Uroviricota</taxon>
        <taxon>Caudoviricetes</taxon>
        <taxon>Iodovirus</taxon>
        <taxon>Iodovirus PLPE</taxon>
    </lineage>
</organism>
<reference evidence="2" key="1">
    <citation type="journal article" date="2009" name="Environ. Microbiol. Rep.">
        <title>Isolation and genomic characterization of the first phage infecting Iodobacteria: ?PLPE, a myovirus having a novel set of features.</title>
        <authorList>
            <person name="Leblanc C."/>
            <person name="Caumont-Sarcos A."/>
            <person name="Comeau A.M."/>
            <person name="Krisch H.M."/>
        </authorList>
    </citation>
    <scope>NUCLEOTIDE SEQUENCE [LARGE SCALE GENOMIC DNA]</scope>
</reference>
<evidence type="ECO:0000313" key="1">
    <source>
        <dbReference type="EMBL" id="ACG60345.1"/>
    </source>
</evidence>
<dbReference type="KEGG" id="vg:6779476"/>
<dbReference type="GeneID" id="6779476"/>
<keyword evidence="2" id="KW-1185">Reference proteome</keyword>
<sequence>MSIHNRNKRKKLRRKIKLKIECNDKTVAIFNSVIIKAFSRSMNISENKAKYLLFGGL</sequence>
<evidence type="ECO:0000313" key="2">
    <source>
        <dbReference type="Proteomes" id="UP000001862"/>
    </source>
</evidence>
<dbReference type="RefSeq" id="YP_002128457.1">
    <property type="nucleotide sequence ID" value="NC_011142.1"/>
</dbReference>
<name>B5AX42_9CAUD</name>
<dbReference type="Proteomes" id="UP000001862">
    <property type="component" value="Segment"/>
</dbReference>
<protein>
    <submittedName>
        <fullName evidence="1">Uncharacterized protein</fullName>
    </submittedName>
</protein>
<gene>
    <name evidence="1" type="ORF">phiPLPE_23</name>
</gene>
<proteinExistence type="predicted"/>
<dbReference type="EMBL" id="EU876853">
    <property type="protein sequence ID" value="ACG60345.1"/>
    <property type="molecule type" value="Genomic_DNA"/>
</dbReference>
<accession>B5AX42</accession>